<dbReference type="InterPro" id="IPR013740">
    <property type="entry name" value="Redoxin"/>
</dbReference>
<dbReference type="EMBL" id="CP054475">
    <property type="protein sequence ID" value="UXD87039.1"/>
    <property type="molecule type" value="Genomic_DNA"/>
</dbReference>
<keyword evidence="1" id="KW-0472">Membrane</keyword>
<dbReference type="InterPro" id="IPR036249">
    <property type="entry name" value="Thioredoxin-like_sf"/>
</dbReference>
<dbReference type="PROSITE" id="PS51352">
    <property type="entry name" value="THIOREDOXIN_2"/>
    <property type="match status" value="1"/>
</dbReference>
<feature type="transmembrane region" description="Helical" evidence="1">
    <location>
        <begin position="21"/>
        <end position="42"/>
    </location>
</feature>
<evidence type="ECO:0000256" key="1">
    <source>
        <dbReference type="SAM" id="Phobius"/>
    </source>
</evidence>
<sequence>MSNNDSPKPSDSSLRSVRSKWLRRGAELLLFVVLFSALSHWLSRHMLDSGSFAPSLHLPLLQSKPTAAASSDLSSATHQTADLSWPAPQSRTLVYFFAPWCSVCRVSMPGLNLLGSEDLRIVAVALDWESPQEVTDFVSSVGFSGEVLLGDRNTAEQYQVQGYPSYYVMDKNGEILHQDRGLSTPPGLWLRTQL</sequence>
<dbReference type="InterPro" id="IPR050553">
    <property type="entry name" value="Thioredoxin_ResA/DsbE_sf"/>
</dbReference>
<accession>A0ABY6AAP7</accession>
<reference evidence="4" key="1">
    <citation type="submission" date="2020-06" db="EMBL/GenBank/DDBJ databases">
        <title>Thalassolituus marinus alknpb1M-1, a hydrocarbon-degrading bacterium isolated from the deep-sea overlying water using an in-situ strategy from the South China Sea basin.</title>
        <authorList>
            <person name="Dong C."/>
            <person name="Chen Y."/>
            <person name="Shao Z."/>
        </authorList>
    </citation>
    <scope>NUCLEOTIDE SEQUENCE [LARGE SCALE GENOMIC DNA]</scope>
    <source>
        <strain evidence="4">alknpb1M-1</strain>
    </source>
</reference>
<name>A0ABY6AAP7_9GAMM</name>
<dbReference type="RefSeq" id="WP_260998954.1">
    <property type="nucleotide sequence ID" value="NZ_CP054475.1"/>
</dbReference>
<organism evidence="3 4">
    <name type="scientific">Thalassolituus hydrocarboniclasticus</name>
    <dbReference type="NCBI Taxonomy" id="2742796"/>
    <lineage>
        <taxon>Bacteria</taxon>
        <taxon>Pseudomonadati</taxon>
        <taxon>Pseudomonadota</taxon>
        <taxon>Gammaproteobacteria</taxon>
        <taxon>Oceanospirillales</taxon>
        <taxon>Oceanospirillaceae</taxon>
        <taxon>Thalassolituus</taxon>
    </lineage>
</organism>
<keyword evidence="1" id="KW-1133">Transmembrane helix</keyword>
<proteinExistence type="predicted"/>
<feature type="domain" description="Thioredoxin" evidence="2">
    <location>
        <begin position="47"/>
        <end position="194"/>
    </location>
</feature>
<keyword evidence="1" id="KW-0812">Transmembrane</keyword>
<evidence type="ECO:0000259" key="2">
    <source>
        <dbReference type="PROSITE" id="PS51352"/>
    </source>
</evidence>
<dbReference type="Proteomes" id="UP001065322">
    <property type="component" value="Chromosome"/>
</dbReference>
<dbReference type="Pfam" id="PF08534">
    <property type="entry name" value="Redoxin"/>
    <property type="match status" value="1"/>
</dbReference>
<dbReference type="SUPFAM" id="SSF52833">
    <property type="entry name" value="Thioredoxin-like"/>
    <property type="match status" value="1"/>
</dbReference>
<dbReference type="CDD" id="cd02966">
    <property type="entry name" value="TlpA_like_family"/>
    <property type="match status" value="1"/>
</dbReference>
<dbReference type="PANTHER" id="PTHR42852">
    <property type="entry name" value="THIOL:DISULFIDE INTERCHANGE PROTEIN DSBE"/>
    <property type="match status" value="1"/>
</dbReference>
<keyword evidence="4" id="KW-1185">Reference proteome</keyword>
<dbReference type="Gene3D" id="3.40.30.10">
    <property type="entry name" value="Glutaredoxin"/>
    <property type="match status" value="1"/>
</dbReference>
<gene>
    <name evidence="3" type="ORF">HUF19_06095</name>
</gene>
<evidence type="ECO:0000313" key="3">
    <source>
        <dbReference type="EMBL" id="UXD87039.1"/>
    </source>
</evidence>
<protein>
    <submittedName>
        <fullName evidence="3">TlpA family protein disulfide reductase</fullName>
    </submittedName>
</protein>
<evidence type="ECO:0000313" key="4">
    <source>
        <dbReference type="Proteomes" id="UP001065322"/>
    </source>
</evidence>
<dbReference type="PANTHER" id="PTHR42852:SF13">
    <property type="entry name" value="PROTEIN DIPZ"/>
    <property type="match status" value="1"/>
</dbReference>
<dbReference type="InterPro" id="IPR013766">
    <property type="entry name" value="Thioredoxin_domain"/>
</dbReference>